<evidence type="ECO:0000259" key="3">
    <source>
        <dbReference type="Pfam" id="PF01471"/>
    </source>
</evidence>
<reference evidence="5 6" key="1">
    <citation type="submission" date="2017-09" db="EMBL/GenBank/DDBJ databases">
        <title>Depth-based differentiation of microbial function through sediment-hosted aquifers and enrichment of novel symbionts in the deep terrestrial subsurface.</title>
        <authorList>
            <person name="Probst A.J."/>
            <person name="Ladd B."/>
            <person name="Jarett J.K."/>
            <person name="Geller-Mcgrath D.E."/>
            <person name="Sieber C.M."/>
            <person name="Emerson J.B."/>
            <person name="Anantharaman K."/>
            <person name="Thomas B.C."/>
            <person name="Malmstrom R."/>
            <person name="Stieglmeier M."/>
            <person name="Klingl A."/>
            <person name="Woyke T."/>
            <person name="Ryan C.M."/>
            <person name="Banfield J.F."/>
        </authorList>
    </citation>
    <scope>NUCLEOTIDE SEQUENCE [LARGE SCALE GENOMIC DNA]</scope>
    <source>
        <strain evidence="5">CG23_combo_of_CG06-09_8_20_14_all_37_13</strain>
    </source>
</reference>
<accession>A0A2G9YCP3</accession>
<feature type="domain" description="SbsA Ig-like" evidence="4">
    <location>
        <begin position="155"/>
        <end position="254"/>
    </location>
</feature>
<feature type="coiled-coil region" evidence="2">
    <location>
        <begin position="35"/>
        <end position="62"/>
    </location>
</feature>
<dbReference type="InterPro" id="IPR002477">
    <property type="entry name" value="Peptidoglycan-bd-like"/>
</dbReference>
<sequence length="1274" mass="131936">MSKIQKIIAIGTALTTIVSMSGLTYFAPIAAAKTTAELEAEIAALMASLDALKAELAKLTGTPAATYEGIPADFEFTKLLKKGSKGDEVKYLQIVLQEEVGEDVVGAADGSFGPKTDKATKQFQGDNDLKADGIVGKNTRAVLNALLVAVPPVAELTVASISPASNATSVAVGSNVTITLSMAVDSATVTADSVKLTAGTTAVAAATTVSDKTITIDPTADLAENTTYTVTLTTAVKATDGTALKAESSSSFSTGETVVPPVTGGLTVKLVGPVSAMIPIGSSAEFLKASLLSDVDAKILSLTVTAGGLGAVTQVDSVVLYVDGVRKGSVKDINSSGYAAFNLSTPIELKAGIASELLIKATIASGTAASTYSLAITEIVSDGVTVSGLPVRGNEMSATTATLGTLTFSAGSTPADVNLGDKDAVIANFKVSNDNIEDIKIERITLKRDTSLATIIKDSDIENLELWYAGAVVATTEKIVDNYITFTLATPVTIQKNQSNKVFTVKADIIGGAGYDIRIKLDSTADVFATGLTKKYPSTIAGSYAGAAIDVNAGVVTIEKVNAPNEKIRSGAQTDVVFGTFNITANSGNEVEITTLKLTIVATDESTASAVVEYTETENWEVYDSTTGLTYDLTYDSSETGNSASYKTYENNDPGLLMQSGETHALIVRADTTSIAANAGYTVSIDSVSGGDLVLRETADETSITDITPNSVSLKKVTIQGAGITFSINALSAAYDAVIGAEDVQIVDFNVKTNATSPVKITELQFDDEGANTIDSTVVSAFKLFAYGSDTPIKVVSASQLSSEEITFSDLSVTIPASTTARYILTVSLVSDTANNGKVLKYDISGYTAEDADPTFGGDSVYDTTNDSDSDGDIVVAQLVSARTVTIRSVGMLYVDIYNTDSNVNTDTYVIGGTTGNYLAAIKVRAANESVKIEDLAVYASYASVGNVFSSLSLYDQDGNLLKQASNVAQTTTFEDINYVVPTSSKVLYLKGSAYAIGKDQAGAVDRGTFASDISWRAQGIVAAGNSSGASLVTGDLDGDGGTAGEIVFDTDGDGAYDEASGDAAYTAVSNKAYAVASRIADVEFVNTNGGYNVASSLTTSGTYNAAIIKVTNSAYSNTLATGDVLKTVLQTVKIKLTYDASTVIGAVTLQRINGAAASALAINASSTPTAGTKYLNFDLTASGFSVDDEIAASDSAYYLIQVPVTLQDVTAQNDWIQIDLDLLDGTAGALDADADATGANFKWQDGTDATAKYPLRIKGKIKVEGVKIIEVAR</sequence>
<dbReference type="EMBL" id="PCRH01000052">
    <property type="protein sequence ID" value="PIP16997.1"/>
    <property type="molecule type" value="Genomic_DNA"/>
</dbReference>
<evidence type="ECO:0008006" key="7">
    <source>
        <dbReference type="Google" id="ProtNLM"/>
    </source>
</evidence>
<dbReference type="Pfam" id="PF13205">
    <property type="entry name" value="Big_5"/>
    <property type="match status" value="1"/>
</dbReference>
<comment type="caution">
    <text evidence="5">The sequence shown here is derived from an EMBL/GenBank/DDBJ whole genome shotgun (WGS) entry which is preliminary data.</text>
</comment>
<feature type="domain" description="Peptidoglycan binding-like" evidence="3">
    <location>
        <begin position="86"/>
        <end position="143"/>
    </location>
</feature>
<name>A0A2G9YCP3_9BACT</name>
<keyword evidence="1" id="KW-0732">Signal</keyword>
<evidence type="ECO:0000256" key="1">
    <source>
        <dbReference type="ARBA" id="ARBA00022729"/>
    </source>
</evidence>
<proteinExistence type="predicted"/>
<gene>
    <name evidence="5" type="ORF">COX44_02340</name>
</gene>
<organism evidence="5 6">
    <name type="scientific">Candidatus Portnoybacteria bacterium CG23_combo_of_CG06-09_8_20_14_all_37_13</name>
    <dbReference type="NCBI Taxonomy" id="1974819"/>
    <lineage>
        <taxon>Bacteria</taxon>
        <taxon>Candidatus Portnoyibacteriota</taxon>
    </lineage>
</organism>
<dbReference type="Pfam" id="PF01471">
    <property type="entry name" value="PG_binding_1"/>
    <property type="match status" value="1"/>
</dbReference>
<dbReference type="InterPro" id="IPR036365">
    <property type="entry name" value="PGBD-like_sf"/>
</dbReference>
<evidence type="ECO:0000313" key="6">
    <source>
        <dbReference type="Proteomes" id="UP000231480"/>
    </source>
</evidence>
<dbReference type="Gene3D" id="1.10.101.10">
    <property type="entry name" value="PGBD-like superfamily/PGBD"/>
    <property type="match status" value="1"/>
</dbReference>
<evidence type="ECO:0000259" key="4">
    <source>
        <dbReference type="Pfam" id="PF13205"/>
    </source>
</evidence>
<dbReference type="AlphaFoldDB" id="A0A2G9YCP3"/>
<protein>
    <recommendedName>
        <fullName evidence="7">Peptidoglycan binding-like domain-containing protein</fullName>
    </recommendedName>
</protein>
<dbReference type="Proteomes" id="UP000231480">
    <property type="component" value="Unassembled WGS sequence"/>
</dbReference>
<keyword evidence="2" id="KW-0175">Coiled coil</keyword>
<dbReference type="SUPFAM" id="SSF47090">
    <property type="entry name" value="PGBD-like"/>
    <property type="match status" value="1"/>
</dbReference>
<dbReference type="InterPro" id="IPR032812">
    <property type="entry name" value="SbsA_Ig"/>
</dbReference>
<dbReference type="Gene3D" id="2.60.40.3710">
    <property type="match status" value="1"/>
</dbReference>
<evidence type="ECO:0000256" key="2">
    <source>
        <dbReference type="SAM" id="Coils"/>
    </source>
</evidence>
<dbReference type="InterPro" id="IPR036366">
    <property type="entry name" value="PGBDSf"/>
</dbReference>
<evidence type="ECO:0000313" key="5">
    <source>
        <dbReference type="EMBL" id="PIP16997.1"/>
    </source>
</evidence>